<evidence type="ECO:0000256" key="2">
    <source>
        <dbReference type="ARBA" id="ARBA00022737"/>
    </source>
</evidence>
<protein>
    <submittedName>
        <fullName evidence="4">Pentatricopeptide repeat-containing protein</fullName>
    </submittedName>
</protein>
<dbReference type="Proteomes" id="UP000008694">
    <property type="component" value="Unassembled WGS sequence"/>
</dbReference>
<feature type="repeat" description="PPR" evidence="3">
    <location>
        <begin position="440"/>
        <end position="474"/>
    </location>
</feature>
<dbReference type="NCBIfam" id="TIGR00756">
    <property type="entry name" value="PPR"/>
    <property type="match status" value="11"/>
</dbReference>
<dbReference type="OrthoDB" id="185373at2759"/>
<feature type="repeat" description="PPR" evidence="3">
    <location>
        <begin position="545"/>
        <end position="579"/>
    </location>
</feature>
<feature type="repeat" description="PPR" evidence="3">
    <location>
        <begin position="405"/>
        <end position="439"/>
    </location>
</feature>
<dbReference type="Gene3D" id="1.25.40.10">
    <property type="entry name" value="Tetratricopeptide repeat domain"/>
    <property type="match status" value="6"/>
</dbReference>
<dbReference type="HOGENOM" id="CLU_002706_49_10_1"/>
<feature type="repeat" description="PPR" evidence="3">
    <location>
        <begin position="184"/>
        <end position="218"/>
    </location>
</feature>
<keyword evidence="5" id="KW-1185">Reference proteome</keyword>
<dbReference type="PANTHER" id="PTHR47934:SF6">
    <property type="entry name" value="MITOCHONDRIAL GROUP I INTRON SPLICING FACTOR CCM1-RELATED"/>
    <property type="match status" value="1"/>
</dbReference>
<feature type="repeat" description="PPR" evidence="3">
    <location>
        <begin position="651"/>
        <end position="685"/>
    </location>
</feature>
<feature type="repeat" description="PPR" evidence="3">
    <location>
        <begin position="580"/>
        <end position="614"/>
    </location>
</feature>
<feature type="repeat" description="PPR" evidence="3">
    <location>
        <begin position="615"/>
        <end position="650"/>
    </location>
</feature>
<dbReference type="GO" id="GO:0006396">
    <property type="term" value="P:RNA processing"/>
    <property type="evidence" value="ECO:0007669"/>
    <property type="project" value="TreeGrafter"/>
</dbReference>
<dbReference type="PANTHER" id="PTHR47934">
    <property type="entry name" value="PENTATRICOPEPTIDE REPEAT-CONTAINING PROTEIN PET309, MITOCHONDRIAL"/>
    <property type="match status" value="1"/>
</dbReference>
<name>D7LSA9_ARALL</name>
<gene>
    <name evidence="4" type="ORF">ARALYDRAFT_486635</name>
</gene>
<dbReference type="InterPro" id="IPR002885">
    <property type="entry name" value="PPR_rpt"/>
</dbReference>
<evidence type="ECO:0000313" key="5">
    <source>
        <dbReference type="Proteomes" id="UP000008694"/>
    </source>
</evidence>
<dbReference type="Pfam" id="PF12854">
    <property type="entry name" value="PPR_1"/>
    <property type="match status" value="3"/>
</dbReference>
<keyword evidence="2" id="KW-0677">Repeat</keyword>
<feature type="repeat" description="PPR" evidence="3">
    <location>
        <begin position="686"/>
        <end position="720"/>
    </location>
</feature>
<dbReference type="GO" id="GO:0003729">
    <property type="term" value="F:mRNA binding"/>
    <property type="evidence" value="ECO:0007669"/>
    <property type="project" value="TreeGrafter"/>
</dbReference>
<dbReference type="SUPFAM" id="SSF81901">
    <property type="entry name" value="HCP-like"/>
    <property type="match status" value="1"/>
</dbReference>
<dbReference type="InterPro" id="IPR011990">
    <property type="entry name" value="TPR-like_helical_dom_sf"/>
</dbReference>
<dbReference type="EMBL" id="GL348717">
    <property type="protein sequence ID" value="EFH54646.1"/>
    <property type="molecule type" value="Genomic_DNA"/>
</dbReference>
<dbReference type="Gramene" id="fgenesh2_kg.5__2627__AT3G61520.1">
    <property type="protein sequence ID" value="fgenesh2_kg.5__2627__AT3G61520.1"/>
    <property type="gene ID" value="fgenesh2_kg.5__2627__AT3G61520.1"/>
</dbReference>
<feature type="repeat" description="PPR" evidence="3">
    <location>
        <begin position="328"/>
        <end position="358"/>
    </location>
</feature>
<comment type="similarity">
    <text evidence="1">Belongs to the PPR family. P subfamily.</text>
</comment>
<dbReference type="Pfam" id="PF01535">
    <property type="entry name" value="PPR"/>
    <property type="match status" value="1"/>
</dbReference>
<dbReference type="PROSITE" id="PS51375">
    <property type="entry name" value="PPR"/>
    <property type="match status" value="12"/>
</dbReference>
<dbReference type="KEGG" id="aly:9314455"/>
<dbReference type="GO" id="GO:0007005">
    <property type="term" value="P:mitochondrion organization"/>
    <property type="evidence" value="ECO:0007669"/>
    <property type="project" value="TreeGrafter"/>
</dbReference>
<evidence type="ECO:0000256" key="3">
    <source>
        <dbReference type="PROSITE-ProRule" id="PRU00708"/>
    </source>
</evidence>
<organism evidence="5">
    <name type="scientific">Arabidopsis lyrata subsp. lyrata</name>
    <name type="common">Lyre-leaved rock-cress</name>
    <dbReference type="NCBI Taxonomy" id="81972"/>
    <lineage>
        <taxon>Eukaryota</taxon>
        <taxon>Viridiplantae</taxon>
        <taxon>Streptophyta</taxon>
        <taxon>Embryophyta</taxon>
        <taxon>Tracheophyta</taxon>
        <taxon>Spermatophyta</taxon>
        <taxon>Magnoliopsida</taxon>
        <taxon>eudicotyledons</taxon>
        <taxon>Gunneridae</taxon>
        <taxon>Pentapetalae</taxon>
        <taxon>rosids</taxon>
        <taxon>malvids</taxon>
        <taxon>Brassicales</taxon>
        <taxon>Brassicaceae</taxon>
        <taxon>Camelineae</taxon>
        <taxon>Arabidopsis</taxon>
    </lineage>
</organism>
<feature type="repeat" description="PPR" evidence="3">
    <location>
        <begin position="475"/>
        <end position="509"/>
    </location>
</feature>
<dbReference type="AlphaFoldDB" id="D7LSA9"/>
<dbReference type="eggNOG" id="KOG4197">
    <property type="taxonomic scope" value="Eukaryota"/>
</dbReference>
<sequence>MSIVLSISRRRHSYILLNQFRLIRCFSDEVDPRPEIKSESQEFVVVKFLKNLQKIPQHDWASSESLSSLLVSSSSHSPLVFSQITRRLGSYSLAISFFEYLDSKSQSLKRREESLSLALQSVIEFAGSEPDSRDKLLRLYEIAKEKNIPLTVVATKLLIRWFGRMGMANQSVLVYERLDSNMKNSQVRNVVIDVLLRNGLVDDAFKVLDEMLQKESVFPPNRITADIVLHEVWKGRLLTEEKIIGLISRFSSHGVSPNSVWLTRFISSLCKNARTNAAWDILSDLMKNKAPLEAPPFNALLSCLGRNMNIGRMNALVLKMDEMKIRPDVVTLGILINTLCKSRRVDEALQVFEQMCGKRTDDGNVIKADSIHFNTLIDGLCKVGRLKEAEELLVRMKMEERCVPNTVTYNCLIDGYCRAGKLETAKEVVSRMKEDGIKPDVVTVNTIVGGMCRHHGLNMAVLFFMDMEKEGVKGNVVTYMTLIHACCSLSNIEKAMHWFDKMLEAGCSPDAKIYYALISGLCQVRRDHDAIRVVEKLREGGFSLDLLAYNMLIGLFCDKNNAEKVYEMLTDMEKEGMKPDSITYNTLISFFGKHKDFESVERMMEQMREDELDPTVATYGAVIEAYCSVGELGEALKLFKDMGLRSKVNPNTVIYNILINAFSKLGNFGQALSLKEEMKMKMVRPNVETYNALFKCLKEKNQAETLLKLMDEMVEQSCEPNQITMEILMERLSGSDELVKLRKFMQGYSVASPTEKASPFDVFSLG</sequence>
<feature type="repeat" description="PPR" evidence="3">
    <location>
        <begin position="510"/>
        <end position="544"/>
    </location>
</feature>
<evidence type="ECO:0000256" key="1">
    <source>
        <dbReference type="ARBA" id="ARBA00007626"/>
    </source>
</evidence>
<dbReference type="Pfam" id="PF13041">
    <property type="entry name" value="PPR_2"/>
    <property type="match status" value="4"/>
</dbReference>
<dbReference type="GO" id="GO:0005739">
    <property type="term" value="C:mitochondrion"/>
    <property type="evidence" value="ECO:0007669"/>
    <property type="project" value="TreeGrafter"/>
</dbReference>
<proteinExistence type="inferred from homology"/>
<evidence type="ECO:0000313" key="4">
    <source>
        <dbReference type="EMBL" id="EFH54646.1"/>
    </source>
</evidence>
<reference evidence="5" key="1">
    <citation type="journal article" date="2011" name="Nat. Genet.">
        <title>The Arabidopsis lyrata genome sequence and the basis of rapid genome size change.</title>
        <authorList>
            <person name="Hu T.T."/>
            <person name="Pattyn P."/>
            <person name="Bakker E.G."/>
            <person name="Cao J."/>
            <person name="Cheng J.-F."/>
            <person name="Clark R.M."/>
            <person name="Fahlgren N."/>
            <person name="Fawcett J.A."/>
            <person name="Grimwood J."/>
            <person name="Gundlach H."/>
            <person name="Haberer G."/>
            <person name="Hollister J.D."/>
            <person name="Ossowski S."/>
            <person name="Ottilar R.P."/>
            <person name="Salamov A.A."/>
            <person name="Schneeberger K."/>
            <person name="Spannagl M."/>
            <person name="Wang X."/>
            <person name="Yang L."/>
            <person name="Nasrallah M.E."/>
            <person name="Bergelson J."/>
            <person name="Carrington J.C."/>
            <person name="Gaut B.S."/>
            <person name="Schmutz J."/>
            <person name="Mayer K.F.X."/>
            <person name="Van de Peer Y."/>
            <person name="Grigoriev I.V."/>
            <person name="Nordborg M."/>
            <person name="Weigel D."/>
            <person name="Guo Y.-L."/>
        </authorList>
    </citation>
    <scope>NUCLEOTIDE SEQUENCE [LARGE SCALE GENOMIC DNA]</scope>
    <source>
        <strain evidence="5">cv. MN47</strain>
    </source>
</reference>
<feature type="repeat" description="PPR" evidence="3">
    <location>
        <begin position="369"/>
        <end position="404"/>
    </location>
</feature>
<accession>D7LSA9</accession>
<dbReference type="InterPro" id="IPR051114">
    <property type="entry name" value="Mito_RNA_Proc_CCM1"/>
</dbReference>